<accession>A0ACA9M9P8</accession>
<proteinExistence type="predicted"/>
<organism evidence="1 2">
    <name type="scientific">Cetraspora pellucida</name>
    <dbReference type="NCBI Taxonomy" id="1433469"/>
    <lineage>
        <taxon>Eukaryota</taxon>
        <taxon>Fungi</taxon>
        <taxon>Fungi incertae sedis</taxon>
        <taxon>Mucoromycota</taxon>
        <taxon>Glomeromycotina</taxon>
        <taxon>Glomeromycetes</taxon>
        <taxon>Diversisporales</taxon>
        <taxon>Gigasporaceae</taxon>
        <taxon>Cetraspora</taxon>
    </lineage>
</organism>
<evidence type="ECO:0000313" key="1">
    <source>
        <dbReference type="EMBL" id="CAG8578765.1"/>
    </source>
</evidence>
<reference evidence="1" key="1">
    <citation type="submission" date="2021-06" db="EMBL/GenBank/DDBJ databases">
        <authorList>
            <person name="Kallberg Y."/>
            <person name="Tangrot J."/>
            <person name="Rosling A."/>
        </authorList>
    </citation>
    <scope>NUCLEOTIDE SEQUENCE</scope>
    <source>
        <strain evidence="1">28 12/20/2015</strain>
    </source>
</reference>
<name>A0ACA9M9P8_9GLOM</name>
<dbReference type="EMBL" id="CAJVPW010007257">
    <property type="protein sequence ID" value="CAG8578765.1"/>
    <property type="molecule type" value="Genomic_DNA"/>
</dbReference>
<dbReference type="Proteomes" id="UP000789366">
    <property type="component" value="Unassembled WGS sequence"/>
</dbReference>
<comment type="caution">
    <text evidence="1">The sequence shown here is derived from an EMBL/GenBank/DDBJ whole genome shotgun (WGS) entry which is preliminary data.</text>
</comment>
<gene>
    <name evidence="1" type="ORF">SPELUC_LOCUS6279</name>
</gene>
<keyword evidence="2" id="KW-1185">Reference proteome</keyword>
<sequence length="120" mass="13914">MSSVLTGMLGMLHHDLQQGHLEMLKKKPKVNSQDLLNDSLTVDIEDTNIDFYLEKEFNEELLQVSAEAADIDIRYELTIENLFNVRMFEQNREKTIKSSIVYSQTPTGTNENWLIDDIFC</sequence>
<protein>
    <submittedName>
        <fullName evidence="1">7114_t:CDS:1</fullName>
    </submittedName>
</protein>
<evidence type="ECO:0000313" key="2">
    <source>
        <dbReference type="Proteomes" id="UP000789366"/>
    </source>
</evidence>